<reference evidence="3 4" key="1">
    <citation type="submission" date="2020-02" db="EMBL/GenBank/DDBJ databases">
        <title>The whole genome sequence of CPCC 205119.</title>
        <authorList>
            <person name="Jiang Z."/>
        </authorList>
    </citation>
    <scope>NUCLEOTIDE SEQUENCE [LARGE SCALE GENOMIC DNA]</scope>
    <source>
        <strain evidence="3 4">CPCC 205119</strain>
    </source>
</reference>
<dbReference type="EMBL" id="JAAGWK010000009">
    <property type="protein sequence ID" value="NEL53566.1"/>
    <property type="molecule type" value="Genomic_DNA"/>
</dbReference>
<keyword evidence="1" id="KW-0472">Membrane</keyword>
<keyword evidence="1" id="KW-0812">Transmembrane</keyword>
<dbReference type="AlphaFoldDB" id="A0A7K3WB73"/>
<sequence length="145" mass="14808">MLGDRGAAAVEFALLVPTLFLIVLGIVDLSRLMQVQASLSAAAREGARVMALTNDTDAAEEAVLVAAGSLPVLAGEVVVSPDLCRRASDADPATVPADPDATPGREDMDITQTVTVTVTYDQPLASGLLGLSKELTGTAVMRCGG</sequence>
<evidence type="ECO:0000313" key="3">
    <source>
        <dbReference type="EMBL" id="NEL53566.1"/>
    </source>
</evidence>
<gene>
    <name evidence="3" type="ORF">G1H19_06025</name>
</gene>
<dbReference type="Pfam" id="PF07811">
    <property type="entry name" value="TadE"/>
    <property type="match status" value="1"/>
</dbReference>
<evidence type="ECO:0000313" key="4">
    <source>
        <dbReference type="Proteomes" id="UP000470470"/>
    </source>
</evidence>
<keyword evidence="1" id="KW-1133">Transmembrane helix</keyword>
<dbReference type="Proteomes" id="UP000470470">
    <property type="component" value="Unassembled WGS sequence"/>
</dbReference>
<feature type="domain" description="TadE-like" evidence="2">
    <location>
        <begin position="6"/>
        <end position="48"/>
    </location>
</feature>
<evidence type="ECO:0000259" key="2">
    <source>
        <dbReference type="Pfam" id="PF07811"/>
    </source>
</evidence>
<organism evidence="3 4">
    <name type="scientific">Goekera deserti</name>
    <dbReference type="NCBI Taxonomy" id="2497753"/>
    <lineage>
        <taxon>Bacteria</taxon>
        <taxon>Bacillati</taxon>
        <taxon>Actinomycetota</taxon>
        <taxon>Actinomycetes</taxon>
        <taxon>Geodermatophilales</taxon>
        <taxon>Geodermatophilaceae</taxon>
        <taxon>Goekera</taxon>
    </lineage>
</organism>
<proteinExistence type="predicted"/>
<protein>
    <submittedName>
        <fullName evidence="3">Pilus assembly protein</fullName>
    </submittedName>
</protein>
<accession>A0A7K3WB73</accession>
<name>A0A7K3WB73_9ACTN</name>
<keyword evidence="4" id="KW-1185">Reference proteome</keyword>
<feature type="transmembrane region" description="Helical" evidence="1">
    <location>
        <begin position="6"/>
        <end position="27"/>
    </location>
</feature>
<dbReference type="InterPro" id="IPR012495">
    <property type="entry name" value="TadE-like_dom"/>
</dbReference>
<evidence type="ECO:0000256" key="1">
    <source>
        <dbReference type="SAM" id="Phobius"/>
    </source>
</evidence>
<comment type="caution">
    <text evidence="3">The sequence shown here is derived from an EMBL/GenBank/DDBJ whole genome shotgun (WGS) entry which is preliminary data.</text>
</comment>